<dbReference type="Pfam" id="PF03061">
    <property type="entry name" value="4HBT"/>
    <property type="match status" value="1"/>
</dbReference>
<dbReference type="InterPro" id="IPR006683">
    <property type="entry name" value="Thioestr_dom"/>
</dbReference>
<evidence type="ECO:0000256" key="3">
    <source>
        <dbReference type="PROSITE-ProRule" id="PRU01106"/>
    </source>
</evidence>
<gene>
    <name evidence="5" type="ORF">A1D18_04560</name>
</gene>
<evidence type="ECO:0000256" key="1">
    <source>
        <dbReference type="ARBA" id="ARBA00010458"/>
    </source>
</evidence>
<feature type="domain" description="HotDog ACOT-type" evidence="4">
    <location>
        <begin position="4"/>
        <end position="120"/>
    </location>
</feature>
<comment type="caution">
    <text evidence="5">The sequence shown here is derived from an EMBL/GenBank/DDBJ whole genome shotgun (WGS) entry which is preliminary data.</text>
</comment>
<evidence type="ECO:0000313" key="6">
    <source>
        <dbReference type="Proteomes" id="UP000183924"/>
    </source>
</evidence>
<keyword evidence="2 3" id="KW-0378">Hydrolase</keyword>
<keyword evidence="6" id="KW-1185">Reference proteome</keyword>
<dbReference type="GO" id="GO:0006637">
    <property type="term" value="P:acyl-CoA metabolic process"/>
    <property type="evidence" value="ECO:0007669"/>
    <property type="project" value="TreeGrafter"/>
</dbReference>
<dbReference type="CDD" id="cd03442">
    <property type="entry name" value="BFIT_BACH"/>
    <property type="match status" value="1"/>
</dbReference>
<dbReference type="InterPro" id="IPR033120">
    <property type="entry name" value="HOTDOG_ACOT"/>
</dbReference>
<dbReference type="PROSITE" id="PS51770">
    <property type="entry name" value="HOTDOG_ACOT"/>
    <property type="match status" value="1"/>
</dbReference>
<dbReference type="Proteomes" id="UP000183924">
    <property type="component" value="Unassembled WGS sequence"/>
</dbReference>
<evidence type="ECO:0000259" key="4">
    <source>
        <dbReference type="PROSITE" id="PS51770"/>
    </source>
</evidence>
<dbReference type="PANTHER" id="PTHR11049">
    <property type="entry name" value="ACYL COENZYME A THIOESTER HYDROLASE"/>
    <property type="match status" value="1"/>
</dbReference>
<dbReference type="EMBL" id="LUKY01000033">
    <property type="protein sequence ID" value="OIZ94137.1"/>
    <property type="molecule type" value="Genomic_DNA"/>
</dbReference>
<protein>
    <submittedName>
        <fullName evidence="5">Acyl-CoA thioesterase</fullName>
    </submittedName>
</protein>
<dbReference type="OrthoDB" id="9801856at2"/>
<dbReference type="GO" id="GO:0005829">
    <property type="term" value="C:cytosol"/>
    <property type="evidence" value="ECO:0007669"/>
    <property type="project" value="TreeGrafter"/>
</dbReference>
<dbReference type="InterPro" id="IPR029069">
    <property type="entry name" value="HotDog_dom_sf"/>
</dbReference>
<dbReference type="Gene3D" id="3.10.129.10">
    <property type="entry name" value="Hotdog Thioesterase"/>
    <property type="match status" value="1"/>
</dbReference>
<dbReference type="SUPFAM" id="SSF54637">
    <property type="entry name" value="Thioesterase/thiol ester dehydrase-isomerase"/>
    <property type="match status" value="1"/>
</dbReference>
<accession>A0A1J8NFM4</accession>
<dbReference type="RefSeq" id="WP_071662630.1">
    <property type="nucleotide sequence ID" value="NZ_LUKY01000033.1"/>
</dbReference>
<dbReference type="PANTHER" id="PTHR11049:SF5">
    <property type="entry name" value="ACYL-COA THIOESTER HYDROLASE YCIA"/>
    <property type="match status" value="1"/>
</dbReference>
<dbReference type="GO" id="GO:0009062">
    <property type="term" value="P:fatty acid catabolic process"/>
    <property type="evidence" value="ECO:0007669"/>
    <property type="project" value="TreeGrafter"/>
</dbReference>
<dbReference type="InterPro" id="IPR040170">
    <property type="entry name" value="Cytosol_ACT"/>
</dbReference>
<comment type="similarity">
    <text evidence="1">Belongs to the acyl coenzyme A hydrolase family.</text>
</comment>
<evidence type="ECO:0000256" key="2">
    <source>
        <dbReference type="ARBA" id="ARBA00022801"/>
    </source>
</evidence>
<name>A0A1J8NFM4_9COXI</name>
<proteinExistence type="inferred from homology"/>
<dbReference type="AlphaFoldDB" id="A0A1J8NFM4"/>
<organism evidence="5 6">
    <name type="scientific">Candidatus Rickettsiella isopodorum</name>
    <dbReference type="NCBI Taxonomy" id="1225476"/>
    <lineage>
        <taxon>Bacteria</taxon>
        <taxon>Pseudomonadati</taxon>
        <taxon>Pseudomonadota</taxon>
        <taxon>Gammaproteobacteria</taxon>
        <taxon>Legionellales</taxon>
        <taxon>Coxiellaceae</taxon>
        <taxon>Rickettsiella</taxon>
    </lineage>
</organism>
<evidence type="ECO:0000313" key="5">
    <source>
        <dbReference type="EMBL" id="OIZ94137.1"/>
    </source>
</evidence>
<reference evidence="5 6" key="1">
    <citation type="submission" date="2016-03" db="EMBL/GenBank/DDBJ databases">
        <title>Comparative genomics of Rickettsiella.</title>
        <authorList>
            <person name="Chandler C."/>
            <person name="Wang Y."/>
        </authorList>
    </citation>
    <scope>NUCLEOTIDE SEQUENCE [LARGE SCALE GENOMIC DNA]</scope>
    <source>
        <strain evidence="5 6">RCFS May 2013</strain>
    </source>
</reference>
<sequence length="129" mass="14007">MTTNLLEPTLRVKTRPNDANKTGDIFGGWLMSQIDIAGAIAAAQRAKGAVVTVAVKELKFLQPLFIYDIASFYTKVSAVGKTSVTIEVEVYAERYQEGVSSSKKIKVSEASLVYVAVSKPGEKRLIPVK</sequence>
<dbReference type="GO" id="GO:0052816">
    <property type="term" value="F:long-chain fatty acyl-CoA hydrolase activity"/>
    <property type="evidence" value="ECO:0007669"/>
    <property type="project" value="TreeGrafter"/>
</dbReference>